<name>A0AAD1Y8P0_EUPCR</name>
<accession>A0AAD1Y8P0</accession>
<organism evidence="1 2">
    <name type="scientific">Euplotes crassus</name>
    <dbReference type="NCBI Taxonomy" id="5936"/>
    <lineage>
        <taxon>Eukaryota</taxon>
        <taxon>Sar</taxon>
        <taxon>Alveolata</taxon>
        <taxon>Ciliophora</taxon>
        <taxon>Intramacronucleata</taxon>
        <taxon>Spirotrichea</taxon>
        <taxon>Hypotrichia</taxon>
        <taxon>Euplotida</taxon>
        <taxon>Euplotidae</taxon>
        <taxon>Moneuplotes</taxon>
    </lineage>
</organism>
<comment type="caution">
    <text evidence="1">The sequence shown here is derived from an EMBL/GenBank/DDBJ whole genome shotgun (WGS) entry which is preliminary data.</text>
</comment>
<keyword evidence="2" id="KW-1185">Reference proteome</keyword>
<evidence type="ECO:0000313" key="1">
    <source>
        <dbReference type="EMBL" id="CAI2384992.1"/>
    </source>
</evidence>
<evidence type="ECO:0000313" key="2">
    <source>
        <dbReference type="Proteomes" id="UP001295684"/>
    </source>
</evidence>
<gene>
    <name evidence="1" type="ORF">ECRASSUSDP1_LOCUS26533</name>
</gene>
<dbReference type="AlphaFoldDB" id="A0AAD1Y8P0"/>
<protein>
    <submittedName>
        <fullName evidence="1">Uncharacterized protein</fullName>
    </submittedName>
</protein>
<proteinExistence type="predicted"/>
<dbReference type="EMBL" id="CAMPGE010027351">
    <property type="protein sequence ID" value="CAI2384992.1"/>
    <property type="molecule type" value="Genomic_DNA"/>
</dbReference>
<dbReference type="Proteomes" id="UP001295684">
    <property type="component" value="Unassembled WGS sequence"/>
</dbReference>
<reference evidence="1" key="1">
    <citation type="submission" date="2023-07" db="EMBL/GenBank/DDBJ databases">
        <authorList>
            <consortium name="AG Swart"/>
            <person name="Singh M."/>
            <person name="Singh A."/>
            <person name="Seah K."/>
            <person name="Emmerich C."/>
        </authorList>
    </citation>
    <scope>NUCLEOTIDE SEQUENCE</scope>
    <source>
        <strain evidence="1">DP1</strain>
    </source>
</reference>
<sequence>MGLTLCSELTQESIWASLFRCYLVNVIYKTRDRQCLKFQPKFEEDPFGPTPETQIIPLKVPKNHVFSTNPDLEASGDQVTPQHLSMYQQFLAYGTKYLQESGMLDFFYKEFRGVQNTDSNRCGEFYYISFQPYYHNLFASLRPMKITGRCIIIPKRDFYYYYLTSPQTIPADYLKTVQEVMLHSENFNQKPMVAIQDLTHRNFMKNITFEKKCDLTLCPDYISQYWMCTLLDKSLFPYLFDERSEQFAAKNLTLDRLKEDKATFKLNLVNTYVYFQQNSLTDTTGYTTDFTAFRKVKCSQAILKTRYFKSIGHYCKPIYRQEVSKFLSFYDISSLKLKDFQASEEICKEQDYEFIEYLERNKAKHGKSVIVNYSGLCCDRWNIIIPLESVTYHESVFKPCLKKLMIPAQTTRISFTQSNKFYISRAIQYIQNLKRYFPDSEIELLVKTPRKELVWKALEPFAQEWFRP</sequence>